<name>A0A315VNI1_GAMAF</name>
<accession>A0A315VNI1</accession>
<dbReference type="SUPFAM" id="SSF48452">
    <property type="entry name" value="TPR-like"/>
    <property type="match status" value="2"/>
</dbReference>
<organism evidence="8 9">
    <name type="scientific">Gambusia affinis</name>
    <name type="common">Western mosquitofish</name>
    <name type="synonym">Heterandria affinis</name>
    <dbReference type="NCBI Taxonomy" id="33528"/>
    <lineage>
        <taxon>Eukaryota</taxon>
        <taxon>Metazoa</taxon>
        <taxon>Chordata</taxon>
        <taxon>Craniata</taxon>
        <taxon>Vertebrata</taxon>
        <taxon>Euteleostomi</taxon>
        <taxon>Actinopterygii</taxon>
        <taxon>Neopterygii</taxon>
        <taxon>Teleostei</taxon>
        <taxon>Neoteleostei</taxon>
        <taxon>Acanthomorphata</taxon>
        <taxon>Ovalentaria</taxon>
        <taxon>Atherinomorphae</taxon>
        <taxon>Cyprinodontiformes</taxon>
        <taxon>Poeciliidae</taxon>
        <taxon>Poeciliinae</taxon>
        <taxon>Gambusia</taxon>
    </lineage>
</organism>
<dbReference type="EMBL" id="NHOQ01001548">
    <property type="protein sequence ID" value="PWA23988.1"/>
    <property type="molecule type" value="Genomic_DNA"/>
</dbReference>
<comment type="subcellular location">
    <subcellularLocation>
        <location evidence="1">Cytoplasm</location>
    </subcellularLocation>
</comment>
<evidence type="ECO:0000256" key="7">
    <source>
        <dbReference type="PROSITE-ProRule" id="PRU00339"/>
    </source>
</evidence>
<keyword evidence="2" id="KW-0963">Cytoplasm</keyword>
<evidence type="ECO:0000256" key="4">
    <source>
        <dbReference type="ARBA" id="ARBA00022803"/>
    </source>
</evidence>
<evidence type="ECO:0000313" key="9">
    <source>
        <dbReference type="Proteomes" id="UP000250572"/>
    </source>
</evidence>
<dbReference type="PANTHER" id="PTHR46630:SF1">
    <property type="entry name" value="TETRATRICOPEPTIDE REPEAT PROTEIN 29"/>
    <property type="match status" value="1"/>
</dbReference>
<dbReference type="Proteomes" id="UP000250572">
    <property type="component" value="Unassembled WGS sequence"/>
</dbReference>
<dbReference type="PANTHER" id="PTHR46630">
    <property type="entry name" value="TETRATRICOPEPTIDE REPEAT PROTEIN 29"/>
    <property type="match status" value="1"/>
</dbReference>
<comment type="caution">
    <text evidence="8">The sequence shown here is derived from an EMBL/GenBank/DDBJ whole genome shotgun (WGS) entry which is preliminary data.</text>
</comment>
<comment type="function">
    <text evidence="6">Axonemal protein which is implicated in axonemal and/or peri-axonemal structure assembly and regulates flagellum assembly and beating and therefore sperm motility.</text>
</comment>
<dbReference type="STRING" id="33528.ENSGAFP00000013152"/>
<feature type="repeat" description="TPR" evidence="7">
    <location>
        <begin position="303"/>
        <end position="336"/>
    </location>
</feature>
<dbReference type="InterPro" id="IPR019734">
    <property type="entry name" value="TPR_rpt"/>
</dbReference>
<keyword evidence="3" id="KW-0677">Repeat</keyword>
<dbReference type="SMART" id="SM00028">
    <property type="entry name" value="TPR"/>
    <property type="match status" value="4"/>
</dbReference>
<evidence type="ECO:0000256" key="2">
    <source>
        <dbReference type="ARBA" id="ARBA00022490"/>
    </source>
</evidence>
<keyword evidence="4 7" id="KW-0802">TPR repeat</keyword>
<dbReference type="InterPro" id="IPR011990">
    <property type="entry name" value="TPR-like_helical_dom_sf"/>
</dbReference>
<dbReference type="GO" id="GO:0003341">
    <property type="term" value="P:cilium movement"/>
    <property type="evidence" value="ECO:0007669"/>
    <property type="project" value="TreeGrafter"/>
</dbReference>
<dbReference type="GO" id="GO:0005929">
    <property type="term" value="C:cilium"/>
    <property type="evidence" value="ECO:0007669"/>
    <property type="project" value="TreeGrafter"/>
</dbReference>
<evidence type="ECO:0000256" key="5">
    <source>
        <dbReference type="ARBA" id="ARBA00040665"/>
    </source>
</evidence>
<keyword evidence="9" id="KW-1185">Reference proteome</keyword>
<gene>
    <name evidence="8" type="ORF">CCH79_00018633</name>
</gene>
<sequence>MASGTASKADSIQITAICTIIALSYSPLSASGAVCGSLGVHICTRAHFNRTETKIILNRVTLPMIPTAKIRKENAVLMYLKMALIDISWVHLGRTGGLRFSASESNKTDGSFTVSCHMCVSAFVGRLVLGSSDNRPRREAAYAANMRDKQETPDKQRMKQVVETLRNRKVSDSSVLSRKEIALFRNTPKQYMCVEMLQDGYHRSFSELFTLLRLDLEQRANAPPRSPRLQVPPLEEQREKLETIRLHLSRAEKAERDSSWTAVCEERLHLGRYFTHPMDIWLSFHFFHSCADRAFGGRSKSATEARFHLAELYRQQGDLMEARDQAERALKQAEDGGWVDPEGRPLRLWGCRELGEIYSLLGEAYLAAEQYDTATMLLQLGSKMAIEGGDKSVKAESFFREGMGLQSSGDHKAAKALFNTCVELFDSLQDFEGLVKSYKAIAKSLQSEGKIQDCIEMLEKSSDLCQSSNLQERLADVSLTLGCIYSDVNRPLRSSEYFLQSYRAACTAREVLLQQKAQVKLGHTCAHSLIKKHIPAMESRSLFSVKQLVHWKETRGYQDFLLRT</sequence>
<evidence type="ECO:0000256" key="6">
    <source>
        <dbReference type="ARBA" id="ARBA00044739"/>
    </source>
</evidence>
<dbReference type="Gene3D" id="1.25.40.10">
    <property type="entry name" value="Tetratricopeptide repeat domain"/>
    <property type="match status" value="1"/>
</dbReference>
<evidence type="ECO:0000313" key="8">
    <source>
        <dbReference type="EMBL" id="PWA23988.1"/>
    </source>
</evidence>
<dbReference type="PROSITE" id="PS50005">
    <property type="entry name" value="TPR"/>
    <property type="match status" value="1"/>
</dbReference>
<reference evidence="8 9" key="1">
    <citation type="journal article" date="2018" name="G3 (Bethesda)">
        <title>A High-Quality Reference Genome for the Invasive Mosquitofish Gambusia affinis Using a Chicago Library.</title>
        <authorList>
            <person name="Hoffberg S.L."/>
            <person name="Troendle N.J."/>
            <person name="Glenn T.C."/>
            <person name="Mahmud O."/>
            <person name="Louha S."/>
            <person name="Chalopin D."/>
            <person name="Bennetzen J.L."/>
            <person name="Mauricio R."/>
        </authorList>
    </citation>
    <scope>NUCLEOTIDE SEQUENCE [LARGE SCALE GENOMIC DNA]</scope>
    <source>
        <strain evidence="8">NE01/NJP1002.9</strain>
        <tissue evidence="8">Muscle</tissue>
    </source>
</reference>
<protein>
    <recommendedName>
        <fullName evidence="5">Tetratricopeptide repeat protein 29</fullName>
    </recommendedName>
</protein>
<dbReference type="InterPro" id="IPR051476">
    <property type="entry name" value="Bac_ResReg_Asp_Phosphatase"/>
</dbReference>
<evidence type="ECO:0000256" key="1">
    <source>
        <dbReference type="ARBA" id="ARBA00004496"/>
    </source>
</evidence>
<evidence type="ECO:0000256" key="3">
    <source>
        <dbReference type="ARBA" id="ARBA00022737"/>
    </source>
</evidence>
<dbReference type="AlphaFoldDB" id="A0A315VNI1"/>
<dbReference type="GO" id="GO:0005737">
    <property type="term" value="C:cytoplasm"/>
    <property type="evidence" value="ECO:0007669"/>
    <property type="project" value="UniProtKB-SubCell"/>
</dbReference>
<proteinExistence type="predicted"/>